<keyword evidence="6" id="KW-0472">Membrane</keyword>
<keyword evidence="2" id="KW-0964">Secreted</keyword>
<dbReference type="InterPro" id="IPR056475">
    <property type="entry name" value="GBD_Hemicentin/VWA7"/>
</dbReference>
<evidence type="ECO:0000313" key="12">
    <source>
        <dbReference type="EMBL" id="KAL1282095.1"/>
    </source>
</evidence>
<feature type="domain" description="VWA7 N-terminal" evidence="11">
    <location>
        <begin position="981"/>
        <end position="1209"/>
    </location>
</feature>
<dbReference type="Gene3D" id="2.60.40.1180">
    <property type="entry name" value="Golgi alpha-mannosidase II"/>
    <property type="match status" value="2"/>
</dbReference>
<keyword evidence="3 7" id="KW-0732">Signal</keyword>
<evidence type="ECO:0000313" key="13">
    <source>
        <dbReference type="Proteomes" id="UP001558613"/>
    </source>
</evidence>
<keyword evidence="13" id="KW-1185">Reference proteome</keyword>
<proteinExistence type="predicted"/>
<dbReference type="InterPro" id="IPR056862">
    <property type="entry name" value="VWA7_N"/>
</dbReference>
<accession>A0ABR3NZ03</accession>
<evidence type="ECO:0000256" key="6">
    <source>
        <dbReference type="SAM" id="Phobius"/>
    </source>
</evidence>
<gene>
    <name evidence="12" type="ORF">QQF64_000898</name>
</gene>
<feature type="domain" description="Hemicentin-1-like von Willebrand factor A" evidence="10">
    <location>
        <begin position="309"/>
        <end position="484"/>
    </location>
</feature>
<feature type="region of interest" description="Disordered" evidence="5">
    <location>
        <begin position="1145"/>
        <end position="1172"/>
    </location>
</feature>
<feature type="domain" description="Hemicentin/VWA7 galactose-binding" evidence="8">
    <location>
        <begin position="1358"/>
        <end position="1456"/>
    </location>
</feature>
<evidence type="ECO:0000259" key="11">
    <source>
        <dbReference type="Pfam" id="PF25107"/>
    </source>
</evidence>
<feature type="domain" description="VWA7 Ig-like" evidence="9">
    <location>
        <begin position="1569"/>
        <end position="1668"/>
    </location>
</feature>
<dbReference type="Pfam" id="PF23619">
    <property type="entry name" value="Ig_VWA7"/>
    <property type="match status" value="2"/>
</dbReference>
<name>A0ABR3NZ03_9TELE</name>
<dbReference type="InterPro" id="IPR036465">
    <property type="entry name" value="vWFA_dom_sf"/>
</dbReference>
<evidence type="ECO:0000259" key="10">
    <source>
        <dbReference type="Pfam" id="PF25106"/>
    </source>
</evidence>
<protein>
    <recommendedName>
        <fullName evidence="14">von Willebrand factor A domain-containing protein 7</fullName>
    </recommendedName>
</protein>
<keyword evidence="6" id="KW-0812">Transmembrane</keyword>
<dbReference type="Pfam" id="PF23560">
    <property type="entry name" value="GBD_Hemicentin"/>
    <property type="match status" value="2"/>
</dbReference>
<dbReference type="InterPro" id="IPR056861">
    <property type="entry name" value="HMCN1-like_VWA"/>
</dbReference>
<reference evidence="12 13" key="1">
    <citation type="submission" date="2023-09" db="EMBL/GenBank/DDBJ databases">
        <authorList>
            <person name="Wang M."/>
        </authorList>
    </citation>
    <scope>NUCLEOTIDE SEQUENCE [LARGE SCALE GENOMIC DNA]</scope>
    <source>
        <strain evidence="12">GT-2023</strain>
        <tissue evidence="12">Liver</tissue>
    </source>
</reference>
<evidence type="ECO:0000256" key="7">
    <source>
        <dbReference type="SAM" id="SignalP"/>
    </source>
</evidence>
<dbReference type="Gene3D" id="3.40.50.410">
    <property type="entry name" value="von Willebrand factor, type A domain"/>
    <property type="match status" value="1"/>
</dbReference>
<dbReference type="InterPro" id="IPR057615">
    <property type="entry name" value="Ig_VWA7"/>
</dbReference>
<feature type="domain" description="VWA7 Ig-like" evidence="9">
    <location>
        <begin position="714"/>
        <end position="813"/>
    </location>
</feature>
<evidence type="ECO:0008006" key="14">
    <source>
        <dbReference type="Google" id="ProtNLM"/>
    </source>
</evidence>
<keyword evidence="6" id="KW-1133">Transmembrane helix</keyword>
<comment type="subcellular location">
    <subcellularLocation>
        <location evidence="1">Secreted</location>
    </subcellularLocation>
</comment>
<evidence type="ECO:0000259" key="8">
    <source>
        <dbReference type="Pfam" id="PF23560"/>
    </source>
</evidence>
<evidence type="ECO:0000256" key="4">
    <source>
        <dbReference type="ARBA" id="ARBA00023180"/>
    </source>
</evidence>
<evidence type="ECO:0000256" key="1">
    <source>
        <dbReference type="ARBA" id="ARBA00004613"/>
    </source>
</evidence>
<feature type="transmembrane region" description="Helical" evidence="6">
    <location>
        <begin position="1794"/>
        <end position="1813"/>
    </location>
</feature>
<evidence type="ECO:0000256" key="5">
    <source>
        <dbReference type="SAM" id="MobiDB-lite"/>
    </source>
</evidence>
<sequence length="1814" mass="193664">MVSLVVVGVFLFLFQPTWVAAFKPLFQSGSVTHREITQLAILRKTAEVCRDIAIAQGRDFTLPINNGLTPSDVQKACSTSSASSSALAFLAFYSAITETYLSNAAVDVAFALSKAHHIDNEAFREGRDLITQGVAAVKASVQQESYISARITLGALCHTLQDFYSHSNWVELGSTAPFSTLIKPELPLNNIADPSTPTCKSCTGSNCRDNILPEILLQKKLTSGYFSVIPFSTKPAGKCSHGGFLDRTSSREPTGGINKDDINSDHGFLHLRAADMAINATMEVLQDIRLATGDQAFLRLVGLSQTSVLAFVIDTTGSMSDDIEEAKRVSFSIIDSRRGTPKEPSEYILVPFNDPDFGPLTRTDNADIFKKRINSLSASGGGDLPEMCLSGLLWALAGAPPSTDIFVFTDAAAKDSELKSTVRAMIERTKSTVTFLLTNPFSFRRRRDVSQSQSSTSRSISESEIQLYRDLAHVSGGQAIEVTKATLSQATAVITDASTSDPVTLLQVVRSPAIAENFFFVLDPSLSNVTVYVTGDSPVFTIYSPTGVSQSGSVADGPLGSILTVGNLKRVKLNSDNQTGEWKISINSTRFYSLIVTGQSSVNFLFNFVEQLEGGIFTPIANRPFIGRNATLFVSVTGGDSVTVTDVLLVEASGSAVVNGTIKSLGATDFLVSIDRIPEWAFVVQLKGVLNDSTRSLPSQFQRQSPTKQQGSRFTITAQPSSTMEPGIPFVLNFTLVTNATGGNYTIRARTDRSFNVSFPSSLDTGIEGSAQGTGTLTAPSDTVSGTDVTLTIEAEDPKTGDSNYVAVRFTVMTKVTDFSSPVCQVVNIKADCPVECSRASWELSANLTDRNGTGIAGVSLSRGNGSLSLSFVMSADGTNVTVASYNASCCSQEVELVAVDRHLFLWTAMVSLVVVAVFLLCGTLFQPRQVAAFKPLFKGDSVTHREITQLAILRKTAEVCRDIAIAQGRNFTLPINNGLTRSAVQKACSTSSASSSALSSLSFYSAITETYLSNAAVDLVFALSEAYHIDNEAFSEGRDLITQGVAAVKASVKQGSYISARITLGALCHTLQDFYSHSNWVELGSTAPFTTLIKPELLLNNIADPSTPTCKSCIGSNCADNILPEILQQNKLTSGYFSIFSSTKPAGKCSHGGSADRTSSRKPTGGINKDDISSDHGFLHHRAADMAINATVEVLQDIRLATGDQAFLQYFGPLTRTNNADIFKETINSLSATGGGDLPEMCLSGLLLALAGAPPSTDIFVFTDAATKDSELKSTVRAMIERTKSTITFLLTNPFSFRRRRDVSQSQSFTSRSISESEIQLYRDLAHVSGGQTIEVTKGTLSQATAVITDASTSDLVTILQVVRSPAIAENFFFVLDPSLSNVTVYVTGDSPVFTIYSPTGVSQSGSVEDGPLGSILTVGNLKRVKLNADNQTGEWKISIESIGFYSLIITGQSSVSFFFNYVEQLEGGIFAPKANRPFTGRNATLFVSVTGGDSVTVTDVLLAEASGSAVVNGTIKSLGATDFLVNIDRIPEWAFVVQLKGLLNDSIRSLPSRFQRQTPTQQQGSRITIMAQPNNTIEPGIPFHLNFTLATNATGGSYTIQARTDRSFNVSFPSFLKLGTEGSAEGTVTLTAPSDTASGTDVTLTIEAEDSETVDSNYMAMRFTVMTKVTDFSSPVCQILSIKADCPVECSRASWELSANLTDNNGTGIAGVSLSRGNGSLSLSYVMSANGTNLTVASYNASCCSQEVELVAVDRVGNVGTCFASIKSPSTTISPSHSTTVRPNESTPSGSYSVSFSICVGVVGLFVFFLCG</sequence>
<dbReference type="InterPro" id="IPR013780">
    <property type="entry name" value="Glyco_hydro_b"/>
</dbReference>
<evidence type="ECO:0000256" key="2">
    <source>
        <dbReference type="ARBA" id="ARBA00022525"/>
    </source>
</evidence>
<dbReference type="Proteomes" id="UP001558613">
    <property type="component" value="Unassembled WGS sequence"/>
</dbReference>
<dbReference type="EMBL" id="JAYMGO010000001">
    <property type="protein sequence ID" value="KAL1282095.1"/>
    <property type="molecule type" value="Genomic_DNA"/>
</dbReference>
<comment type="caution">
    <text evidence="12">The sequence shown here is derived from an EMBL/GenBank/DDBJ whole genome shotgun (WGS) entry which is preliminary data.</text>
</comment>
<evidence type="ECO:0000256" key="3">
    <source>
        <dbReference type="ARBA" id="ARBA00022729"/>
    </source>
</evidence>
<dbReference type="Pfam" id="PF25107">
    <property type="entry name" value="VWA7_N"/>
    <property type="match status" value="2"/>
</dbReference>
<feature type="chain" id="PRO_5045044881" description="von Willebrand factor A domain-containing protein 7" evidence="7">
    <location>
        <begin position="22"/>
        <end position="1814"/>
    </location>
</feature>
<feature type="domain" description="Hemicentin/VWA7 galactose-binding" evidence="8">
    <location>
        <begin position="503"/>
        <end position="601"/>
    </location>
</feature>
<feature type="domain" description="VWA7 N-terminal" evidence="11">
    <location>
        <begin position="69"/>
        <end position="298"/>
    </location>
</feature>
<evidence type="ECO:0000259" key="9">
    <source>
        <dbReference type="Pfam" id="PF23619"/>
    </source>
</evidence>
<dbReference type="InterPro" id="IPR052577">
    <property type="entry name" value="VWA7"/>
</dbReference>
<dbReference type="SUPFAM" id="SSF53300">
    <property type="entry name" value="vWA-like"/>
    <property type="match status" value="1"/>
</dbReference>
<dbReference type="PANTHER" id="PTHR14905:SF18">
    <property type="entry name" value="VON WILLEBRAND FACTOR A DOMAIN-CONTAINING 10, TANDEM DUPLICATE 1-RELATED"/>
    <property type="match status" value="1"/>
</dbReference>
<dbReference type="Pfam" id="PF25106">
    <property type="entry name" value="VWA_4"/>
    <property type="match status" value="2"/>
</dbReference>
<organism evidence="12 13">
    <name type="scientific">Cirrhinus molitorella</name>
    <name type="common">mud carp</name>
    <dbReference type="NCBI Taxonomy" id="172907"/>
    <lineage>
        <taxon>Eukaryota</taxon>
        <taxon>Metazoa</taxon>
        <taxon>Chordata</taxon>
        <taxon>Craniata</taxon>
        <taxon>Vertebrata</taxon>
        <taxon>Euteleostomi</taxon>
        <taxon>Actinopterygii</taxon>
        <taxon>Neopterygii</taxon>
        <taxon>Teleostei</taxon>
        <taxon>Ostariophysi</taxon>
        <taxon>Cypriniformes</taxon>
        <taxon>Cyprinidae</taxon>
        <taxon>Labeoninae</taxon>
        <taxon>Labeonini</taxon>
        <taxon>Cirrhinus</taxon>
    </lineage>
</organism>
<feature type="signal peptide" evidence="7">
    <location>
        <begin position="1"/>
        <end position="21"/>
    </location>
</feature>
<keyword evidence="4" id="KW-0325">Glycoprotein</keyword>
<feature type="domain" description="Hemicentin-1-like von Willebrand factor A" evidence="10">
    <location>
        <begin position="1212"/>
        <end position="1339"/>
    </location>
</feature>
<dbReference type="PANTHER" id="PTHR14905">
    <property type="entry name" value="NG37"/>
    <property type="match status" value="1"/>
</dbReference>